<evidence type="ECO:0000259" key="1">
    <source>
        <dbReference type="Pfam" id="PF13175"/>
    </source>
</evidence>
<dbReference type="CDD" id="cd00267">
    <property type="entry name" value="ABC_ATPase"/>
    <property type="match status" value="1"/>
</dbReference>
<dbReference type="Gene3D" id="3.40.50.300">
    <property type="entry name" value="P-loop containing nucleotide triphosphate hydrolases"/>
    <property type="match status" value="1"/>
</dbReference>
<gene>
    <name evidence="2" type="ORF">C8N29_102120</name>
</gene>
<dbReference type="PANTHER" id="PTHR32182:SF0">
    <property type="entry name" value="DNA REPLICATION AND REPAIR PROTEIN RECF"/>
    <property type="match status" value="1"/>
</dbReference>
<dbReference type="RefSeq" id="WP_170106867.1">
    <property type="nucleotide sequence ID" value="NZ_QAON01000002.1"/>
</dbReference>
<evidence type="ECO:0000313" key="3">
    <source>
        <dbReference type="Proteomes" id="UP000244223"/>
    </source>
</evidence>
<reference evidence="2 3" key="1">
    <citation type="submission" date="2018-04" db="EMBL/GenBank/DDBJ databases">
        <title>Genomic Encyclopedia of Archaeal and Bacterial Type Strains, Phase II (KMG-II): from individual species to whole genera.</title>
        <authorList>
            <person name="Goeker M."/>
        </authorList>
    </citation>
    <scope>NUCLEOTIDE SEQUENCE [LARGE SCALE GENOMIC DNA]</scope>
    <source>
        <strain evidence="2 3">DSM 5822</strain>
    </source>
</reference>
<dbReference type="InterPro" id="IPR041685">
    <property type="entry name" value="AAA_GajA/Old/RecF-like"/>
</dbReference>
<dbReference type="EMBL" id="QAON01000002">
    <property type="protein sequence ID" value="PTQ90720.1"/>
    <property type="molecule type" value="Genomic_DNA"/>
</dbReference>
<comment type="caution">
    <text evidence="2">The sequence shown here is derived from an EMBL/GenBank/DDBJ whole genome shotgun (WGS) entry which is preliminary data.</text>
</comment>
<dbReference type="AlphaFoldDB" id="A0A2T5J2H2"/>
<sequence length="365" mass="41750">MIDNLKIQNFRLFESLEIQGIKRVNLIVGKNNAGKSALLEALQLYFSGFSLDVMYEILLRRQENIKVKSNEYILNNPLKSFFKNYTLAIGHDFQVSISTNHYSYLMKIMIEGNKKYTPLNMDNLDRLNDGNVGVVVSTYSRNKEIASKFIQLDKPLSSLYNQENIQKLIGAYNTIAIIKSVKFVAANGLNDLETAQLWDSISLTSAQDDVIKAFHIIEPKLTGLSFVAADSETNSRIPIIKLRDMPEPIPLKSLGDGMTRLFHLILSLVTAKDGVLLIDEFENGLHWSTQSKAWQLIFTLAEQWNVQVFCTTHSKDCINGFEEIWTQYPQDAAFFRLYRKDNQSYIKTYDLEMLSDAIETETEVR</sequence>
<organism evidence="2 3">
    <name type="scientific">Agitococcus lubricus</name>
    <dbReference type="NCBI Taxonomy" id="1077255"/>
    <lineage>
        <taxon>Bacteria</taxon>
        <taxon>Pseudomonadati</taxon>
        <taxon>Pseudomonadota</taxon>
        <taxon>Gammaproteobacteria</taxon>
        <taxon>Moraxellales</taxon>
        <taxon>Moraxellaceae</taxon>
        <taxon>Agitococcus</taxon>
    </lineage>
</organism>
<keyword evidence="3" id="KW-1185">Reference proteome</keyword>
<accession>A0A2T5J2H2</accession>
<dbReference type="SUPFAM" id="SSF52540">
    <property type="entry name" value="P-loop containing nucleoside triphosphate hydrolases"/>
    <property type="match status" value="1"/>
</dbReference>
<feature type="domain" description="Endonuclease GajA/Old nuclease/RecF-like AAA" evidence="1">
    <location>
        <begin position="1"/>
        <end position="318"/>
    </location>
</feature>
<protein>
    <submittedName>
        <fullName evidence="2">AAA15 family ATPase/GTPase</fullName>
    </submittedName>
</protein>
<name>A0A2T5J2H2_9GAMM</name>
<dbReference type="Pfam" id="PF13175">
    <property type="entry name" value="AAA_15"/>
    <property type="match status" value="1"/>
</dbReference>
<dbReference type="Proteomes" id="UP000244223">
    <property type="component" value="Unassembled WGS sequence"/>
</dbReference>
<proteinExistence type="predicted"/>
<dbReference type="GO" id="GO:0006302">
    <property type="term" value="P:double-strand break repair"/>
    <property type="evidence" value="ECO:0007669"/>
    <property type="project" value="TreeGrafter"/>
</dbReference>
<dbReference type="GO" id="GO:0000731">
    <property type="term" value="P:DNA synthesis involved in DNA repair"/>
    <property type="evidence" value="ECO:0007669"/>
    <property type="project" value="TreeGrafter"/>
</dbReference>
<dbReference type="PANTHER" id="PTHR32182">
    <property type="entry name" value="DNA REPLICATION AND REPAIR PROTEIN RECF"/>
    <property type="match status" value="1"/>
</dbReference>
<dbReference type="InterPro" id="IPR027417">
    <property type="entry name" value="P-loop_NTPase"/>
</dbReference>
<evidence type="ECO:0000313" key="2">
    <source>
        <dbReference type="EMBL" id="PTQ90720.1"/>
    </source>
</evidence>